<dbReference type="InterPro" id="IPR006652">
    <property type="entry name" value="Kelch_1"/>
</dbReference>
<dbReference type="Pfam" id="PF10539">
    <property type="entry name" value="Dev_Cell_Death"/>
    <property type="match status" value="1"/>
</dbReference>
<reference evidence="3 4" key="1">
    <citation type="journal article" date="2021" name="bioRxiv">
        <title>Chromosome-scale and haplotype-resolved genome assembly of a tetraploid potato cultivar.</title>
        <authorList>
            <person name="Sun H."/>
            <person name="Jiao W.-B."/>
            <person name="Krause K."/>
            <person name="Campoy J.A."/>
            <person name="Goel M."/>
            <person name="Folz-Donahue K."/>
            <person name="Kukat C."/>
            <person name="Huettel B."/>
            <person name="Schneeberger K."/>
        </authorList>
    </citation>
    <scope>NUCLEOTIDE SEQUENCE [LARGE SCALE GENOMIC DNA]</scope>
    <source>
        <strain evidence="3">SolTubOtavaFocal</strain>
        <tissue evidence="3">Leaves</tissue>
    </source>
</reference>
<gene>
    <name evidence="3" type="ORF">KY290_023051</name>
</gene>
<dbReference type="InterPro" id="IPR013989">
    <property type="entry name" value="Dev_and_cell_death_domain"/>
</dbReference>
<sequence length="535" mass="59829">MLAKDMNDYSNKVQIRVRLHCVPLPEDTFRPVIKDNYFEQHHFWFELDHTQSSKLISQLSSLAYAPSSTSHYPALRRSIIQTSPANNKIAENRCSEPQNLKNKPSSSIDSQGSLDEKNFIYMKLKEIALDREWPALSRNGHAEENTNEGISYNDVSIDQAGFVEPQPPGEEKNEEGDCDLAGYPPFVAQLLKEVKELNAFKEQHTQKVTGLEKKLANAQEEINLLKGRCLMLESTNPSRTHDSANVVESDDIVCDESIILAGGVDGNNWLSALDLYSPLSDVLKTLKPMSSFRSYFAIANLSREVYVFGGKFGKLWDNTVESYNPASDMWTVHSHLKKRISNLSGATLKDTMFAMGGGNGTEYFAEVEMYDPQRFSLAATELNALYAVGGFDGDKYLAIFLISYHLRTAERFDPREHAWTKIESMRTKRAYHVLVPLGGKLYALGGSDGSQMMPSVEIYDHCQGTWMIGEPMNYSRGYVAAAALKESIYVIGGAQSDNEVLDTIERYKEGTGWEITNLSGVGKRSLSSAIVLEED</sequence>
<organism evidence="3 4">
    <name type="scientific">Solanum tuberosum</name>
    <name type="common">Potato</name>
    <dbReference type="NCBI Taxonomy" id="4113"/>
    <lineage>
        <taxon>Eukaryota</taxon>
        <taxon>Viridiplantae</taxon>
        <taxon>Streptophyta</taxon>
        <taxon>Embryophyta</taxon>
        <taxon>Tracheophyta</taxon>
        <taxon>Spermatophyta</taxon>
        <taxon>Magnoliopsida</taxon>
        <taxon>eudicotyledons</taxon>
        <taxon>Gunneridae</taxon>
        <taxon>Pentapetalae</taxon>
        <taxon>asterids</taxon>
        <taxon>lamiids</taxon>
        <taxon>Solanales</taxon>
        <taxon>Solanaceae</taxon>
        <taxon>Solanoideae</taxon>
        <taxon>Solaneae</taxon>
        <taxon>Solanum</taxon>
    </lineage>
</organism>
<dbReference type="PANTHER" id="PTHR46034">
    <property type="match status" value="1"/>
</dbReference>
<feature type="coiled-coil region" evidence="1">
    <location>
        <begin position="187"/>
        <end position="235"/>
    </location>
</feature>
<dbReference type="InterPro" id="IPR015915">
    <property type="entry name" value="Kelch-typ_b-propeller"/>
</dbReference>
<evidence type="ECO:0000313" key="3">
    <source>
        <dbReference type="EMBL" id="KAH0759558.1"/>
    </source>
</evidence>
<proteinExistence type="predicted"/>
<evidence type="ECO:0000313" key="4">
    <source>
        <dbReference type="Proteomes" id="UP000826656"/>
    </source>
</evidence>
<comment type="caution">
    <text evidence="3">The sequence shown here is derived from an EMBL/GenBank/DDBJ whole genome shotgun (WGS) entry which is preliminary data.</text>
</comment>
<dbReference type="SMART" id="SM00612">
    <property type="entry name" value="Kelch"/>
    <property type="match status" value="5"/>
</dbReference>
<dbReference type="Gene3D" id="2.120.10.80">
    <property type="entry name" value="Kelch-type beta propeller"/>
    <property type="match status" value="2"/>
</dbReference>
<evidence type="ECO:0000259" key="2">
    <source>
        <dbReference type="PROSITE" id="PS51222"/>
    </source>
</evidence>
<dbReference type="PROSITE" id="PS51222">
    <property type="entry name" value="DCD"/>
    <property type="match status" value="1"/>
</dbReference>
<name>A0ABQ7V653_SOLTU</name>
<dbReference type="PANTHER" id="PTHR46034:SF7">
    <property type="entry name" value="INFLUENZA VIRUS NS1A-BINDING PROTEIN"/>
    <property type="match status" value="1"/>
</dbReference>
<dbReference type="SMART" id="SM00767">
    <property type="entry name" value="DCD"/>
    <property type="match status" value="1"/>
</dbReference>
<dbReference type="InterPro" id="IPR044832">
    <property type="entry name" value="NRP-like"/>
</dbReference>
<evidence type="ECO:0000256" key="1">
    <source>
        <dbReference type="SAM" id="Coils"/>
    </source>
</evidence>
<feature type="domain" description="DCD" evidence="2">
    <location>
        <begin position="1"/>
        <end position="61"/>
    </location>
</feature>
<dbReference type="SUPFAM" id="SSF117281">
    <property type="entry name" value="Kelch motif"/>
    <property type="match status" value="2"/>
</dbReference>
<keyword evidence="4" id="KW-1185">Reference proteome</keyword>
<keyword evidence="1" id="KW-0175">Coiled coil</keyword>
<protein>
    <recommendedName>
        <fullName evidence="2">DCD domain-containing protein</fullName>
    </recommendedName>
</protein>
<dbReference type="Proteomes" id="UP000826656">
    <property type="component" value="Unassembled WGS sequence"/>
</dbReference>
<dbReference type="Pfam" id="PF01344">
    <property type="entry name" value="Kelch_1"/>
    <property type="match status" value="3"/>
</dbReference>
<dbReference type="EMBL" id="JAIVGD010000015">
    <property type="protein sequence ID" value="KAH0759558.1"/>
    <property type="molecule type" value="Genomic_DNA"/>
</dbReference>
<accession>A0ABQ7V653</accession>